<dbReference type="GO" id="GO:0005840">
    <property type="term" value="C:ribosome"/>
    <property type="evidence" value="ECO:0007669"/>
    <property type="project" value="UniProtKB-KW"/>
</dbReference>
<dbReference type="HAMAP" id="MF_01366">
    <property type="entry name" value="Ribosomal_uL13"/>
    <property type="match status" value="1"/>
</dbReference>
<comment type="function">
    <text evidence="4 6">This protein is one of the early assembly proteins of the 50S ribosomal subunit, although it is not seen to bind rRNA by itself. It is important during the early stages of 50S assembly.</text>
</comment>
<evidence type="ECO:0000256" key="2">
    <source>
        <dbReference type="ARBA" id="ARBA00022980"/>
    </source>
</evidence>
<evidence type="ECO:0000313" key="7">
    <source>
        <dbReference type="EMBL" id="WGS66064.1"/>
    </source>
</evidence>
<dbReference type="PROSITE" id="PS00783">
    <property type="entry name" value="RIBOSOMAL_L13"/>
    <property type="match status" value="1"/>
</dbReference>
<evidence type="ECO:0000256" key="1">
    <source>
        <dbReference type="ARBA" id="ARBA00006227"/>
    </source>
</evidence>
<gene>
    <name evidence="4 6 7" type="primary">rplM</name>
    <name evidence="7" type="ORF">JRV97_02780</name>
</gene>
<dbReference type="InterPro" id="IPR036899">
    <property type="entry name" value="Ribosomal_uL13_sf"/>
</dbReference>
<dbReference type="Pfam" id="PF00572">
    <property type="entry name" value="Ribosomal_L13"/>
    <property type="match status" value="1"/>
</dbReference>
<evidence type="ECO:0000256" key="5">
    <source>
        <dbReference type="RuleBase" id="RU003877"/>
    </source>
</evidence>
<dbReference type="NCBIfam" id="TIGR01066">
    <property type="entry name" value="rplM_bact"/>
    <property type="match status" value="1"/>
</dbReference>
<dbReference type="SUPFAM" id="SSF52161">
    <property type="entry name" value="Ribosomal protein L13"/>
    <property type="match status" value="1"/>
</dbReference>
<reference evidence="7 8" key="1">
    <citation type="submission" date="2021-02" db="EMBL/GenBank/DDBJ databases">
        <title>Characterization of Marinitoga sp. nov. str. BP5-C20A.</title>
        <authorList>
            <person name="Erauso G."/>
            <person name="Postec A."/>
        </authorList>
    </citation>
    <scope>NUCLEOTIDE SEQUENCE [LARGE SCALE GENOMIC DNA]</scope>
    <source>
        <strain evidence="7 8">BP5-C20A</strain>
    </source>
</reference>
<dbReference type="PIRSF" id="PIRSF002181">
    <property type="entry name" value="Ribosomal_L13"/>
    <property type="match status" value="1"/>
</dbReference>
<dbReference type="EMBL" id="CP069362">
    <property type="protein sequence ID" value="WGS66064.1"/>
    <property type="molecule type" value="Genomic_DNA"/>
</dbReference>
<keyword evidence="8" id="KW-1185">Reference proteome</keyword>
<evidence type="ECO:0000313" key="8">
    <source>
        <dbReference type="Proteomes" id="UP001232493"/>
    </source>
</evidence>
<dbReference type="CDD" id="cd00392">
    <property type="entry name" value="Ribosomal_L13"/>
    <property type="match status" value="1"/>
</dbReference>
<organism evidence="7 8">
    <name type="scientific">Marinitoga aeolica</name>
    <dbReference type="NCBI Taxonomy" id="2809031"/>
    <lineage>
        <taxon>Bacteria</taxon>
        <taxon>Thermotogati</taxon>
        <taxon>Thermotogota</taxon>
        <taxon>Thermotogae</taxon>
        <taxon>Petrotogales</taxon>
        <taxon>Petrotogaceae</taxon>
        <taxon>Marinitoga</taxon>
    </lineage>
</organism>
<dbReference type="PANTHER" id="PTHR11545">
    <property type="entry name" value="RIBOSOMAL PROTEIN L13"/>
    <property type="match status" value="1"/>
</dbReference>
<proteinExistence type="inferred from homology"/>
<keyword evidence="3 4" id="KW-0687">Ribonucleoprotein</keyword>
<dbReference type="InterPro" id="IPR005823">
    <property type="entry name" value="Ribosomal_uL13_bac-type"/>
</dbReference>
<dbReference type="InterPro" id="IPR023563">
    <property type="entry name" value="Ribosomal_uL13_CS"/>
</dbReference>
<evidence type="ECO:0000256" key="6">
    <source>
        <dbReference type="RuleBase" id="RU003878"/>
    </source>
</evidence>
<name>A0ABY8PTV8_9BACT</name>
<dbReference type="PANTHER" id="PTHR11545:SF2">
    <property type="entry name" value="LARGE RIBOSOMAL SUBUNIT PROTEIN UL13M"/>
    <property type="match status" value="1"/>
</dbReference>
<comment type="subunit">
    <text evidence="4">Part of the 50S ribosomal subunit.</text>
</comment>
<evidence type="ECO:0000256" key="3">
    <source>
        <dbReference type="ARBA" id="ARBA00023274"/>
    </source>
</evidence>
<dbReference type="Proteomes" id="UP001232493">
    <property type="component" value="Chromosome"/>
</dbReference>
<sequence length="144" mass="16378">MTQKSYLAKNEEVERKWYVVDAAGMSLGRLAAQVAKVLQGKHKPTYTPHVDTGDYVIVINAEKIVLTGKKLTQKKYYRHTGYPGGIKEQTAKDILEKYPERLIEKAVKGMLPKTTLGRHMFKKLKVYSGSNHPHEAQKPEKLEL</sequence>
<dbReference type="InterPro" id="IPR005822">
    <property type="entry name" value="Ribosomal_uL13"/>
</dbReference>
<protein>
    <recommendedName>
        <fullName evidence="4">Large ribosomal subunit protein uL13</fullName>
    </recommendedName>
</protein>
<comment type="similarity">
    <text evidence="1 4 5">Belongs to the universal ribosomal protein uL13 family.</text>
</comment>
<keyword evidence="2 4" id="KW-0689">Ribosomal protein</keyword>
<dbReference type="Gene3D" id="3.90.1180.10">
    <property type="entry name" value="Ribosomal protein L13"/>
    <property type="match status" value="1"/>
</dbReference>
<accession>A0ABY8PTV8</accession>
<evidence type="ECO:0000256" key="4">
    <source>
        <dbReference type="HAMAP-Rule" id="MF_01366"/>
    </source>
</evidence>